<dbReference type="CDD" id="cd05233">
    <property type="entry name" value="SDR_c"/>
    <property type="match status" value="1"/>
</dbReference>
<evidence type="ECO:0000256" key="2">
    <source>
        <dbReference type="ARBA" id="ARBA00023002"/>
    </source>
</evidence>
<evidence type="ECO:0000256" key="3">
    <source>
        <dbReference type="RuleBase" id="RU000363"/>
    </source>
</evidence>
<reference evidence="4" key="1">
    <citation type="submission" date="2020-09" db="EMBL/GenBank/DDBJ databases">
        <title>Bacillus faecalis sp. nov., a moderately halophilic bacterium isolated from cow faeces.</title>
        <authorList>
            <person name="Jiang L."/>
            <person name="Lee J."/>
        </authorList>
    </citation>
    <scope>NUCLEOTIDE SEQUENCE</scope>
    <source>
        <strain evidence="4">AGMB 02131</strain>
    </source>
</reference>
<evidence type="ECO:0000256" key="1">
    <source>
        <dbReference type="ARBA" id="ARBA00006484"/>
    </source>
</evidence>
<dbReference type="RefSeq" id="WP_190997459.1">
    <property type="nucleotide sequence ID" value="NZ_JACXSI010000012.1"/>
</dbReference>
<dbReference type="InterPro" id="IPR020904">
    <property type="entry name" value="Sc_DH/Rdtase_CS"/>
</dbReference>
<dbReference type="PANTHER" id="PTHR24321">
    <property type="entry name" value="DEHYDROGENASES, SHORT CHAIN"/>
    <property type="match status" value="1"/>
</dbReference>
<gene>
    <name evidence="4" type="ORF">IEO70_06010</name>
</gene>
<organism evidence="4 5">
    <name type="scientific">Peribacillus faecalis</name>
    <dbReference type="NCBI Taxonomy" id="2772559"/>
    <lineage>
        <taxon>Bacteria</taxon>
        <taxon>Bacillati</taxon>
        <taxon>Bacillota</taxon>
        <taxon>Bacilli</taxon>
        <taxon>Bacillales</taxon>
        <taxon>Bacillaceae</taxon>
        <taxon>Peribacillus</taxon>
    </lineage>
</organism>
<dbReference type="GO" id="GO:0016491">
    <property type="term" value="F:oxidoreductase activity"/>
    <property type="evidence" value="ECO:0007669"/>
    <property type="project" value="UniProtKB-KW"/>
</dbReference>
<dbReference type="Pfam" id="PF00106">
    <property type="entry name" value="adh_short"/>
    <property type="match status" value="1"/>
</dbReference>
<dbReference type="Gene3D" id="3.40.50.720">
    <property type="entry name" value="NAD(P)-binding Rossmann-like Domain"/>
    <property type="match status" value="1"/>
</dbReference>
<keyword evidence="5" id="KW-1185">Reference proteome</keyword>
<dbReference type="AlphaFoldDB" id="A0A927H9T3"/>
<accession>A0A927H9T3</accession>
<comment type="caution">
    <text evidence="4">The sequence shown here is derived from an EMBL/GenBank/DDBJ whole genome shotgun (WGS) entry which is preliminary data.</text>
</comment>
<name>A0A927H9T3_9BACI</name>
<keyword evidence="2" id="KW-0560">Oxidoreductase</keyword>
<dbReference type="PRINTS" id="PR00080">
    <property type="entry name" value="SDRFAMILY"/>
</dbReference>
<protein>
    <submittedName>
        <fullName evidence="4">SDR family oxidoreductase</fullName>
    </submittedName>
</protein>
<dbReference type="FunFam" id="3.40.50.720:FF:000084">
    <property type="entry name" value="Short-chain dehydrogenase reductase"/>
    <property type="match status" value="1"/>
</dbReference>
<comment type="similarity">
    <text evidence="1 3">Belongs to the short-chain dehydrogenases/reductases (SDR) family.</text>
</comment>
<dbReference type="Proteomes" id="UP000602076">
    <property type="component" value="Unassembled WGS sequence"/>
</dbReference>
<evidence type="ECO:0000313" key="4">
    <source>
        <dbReference type="EMBL" id="MBD3107915.1"/>
    </source>
</evidence>
<sequence length="248" mass="26271">MSKVVLITGAATGLGRAVALKLAEQGYRLSLVDFNEKDGLETAERAKVLGAEVIFVKADVSDEEAVKNYVDKTVEAFGTIDYFHNNAGIMIPFRLLHEYSVAEYDRIMNINVKGAFLGLKYVIPVMLANGGGAIVNTVSSNSFKPTAYNGVYSATKHALAGMTKSIGQDYQDMNIFAVGVAPNNMQTNISAAAAVTFTPEIGAKIHATTPPNIPATAEEIADVVIFAMNNAKTLNGSIVNCAGGQIFG</sequence>
<dbReference type="PROSITE" id="PS00061">
    <property type="entry name" value="ADH_SHORT"/>
    <property type="match status" value="1"/>
</dbReference>
<dbReference type="InterPro" id="IPR036291">
    <property type="entry name" value="NAD(P)-bd_dom_sf"/>
</dbReference>
<dbReference type="PRINTS" id="PR00081">
    <property type="entry name" value="GDHRDH"/>
</dbReference>
<dbReference type="GO" id="GO:0008206">
    <property type="term" value="P:bile acid metabolic process"/>
    <property type="evidence" value="ECO:0007669"/>
    <property type="project" value="UniProtKB-ARBA"/>
</dbReference>
<dbReference type="InterPro" id="IPR002347">
    <property type="entry name" value="SDR_fam"/>
</dbReference>
<proteinExistence type="inferred from homology"/>
<dbReference type="SUPFAM" id="SSF51735">
    <property type="entry name" value="NAD(P)-binding Rossmann-fold domains"/>
    <property type="match status" value="1"/>
</dbReference>
<dbReference type="EMBL" id="JACXSI010000012">
    <property type="protein sequence ID" value="MBD3107915.1"/>
    <property type="molecule type" value="Genomic_DNA"/>
</dbReference>
<evidence type="ECO:0000313" key="5">
    <source>
        <dbReference type="Proteomes" id="UP000602076"/>
    </source>
</evidence>
<dbReference type="PANTHER" id="PTHR24321:SF11">
    <property type="entry name" value="BLR0893 PROTEIN"/>
    <property type="match status" value="1"/>
</dbReference>